<accession>A0A218Y2P1</accession>
<evidence type="ECO:0000313" key="2">
    <source>
        <dbReference type="EMBL" id="OWM91543.1"/>
    </source>
</evidence>
<name>A0A218Y2P1_PUNGR</name>
<dbReference type="AlphaFoldDB" id="A0A218Y2P1"/>
<sequence length="90" mass="9946">MGARTTKEKQESLEKHRRAIGRMNEQQTPKTAEAKHYGTIHYRINGASEGIQYEILKIPLGAKMTNGTSGHTSEVPCLSRGTPEHSQTPS</sequence>
<evidence type="ECO:0000313" key="3">
    <source>
        <dbReference type="Proteomes" id="UP000197138"/>
    </source>
</evidence>
<feature type="region of interest" description="Disordered" evidence="1">
    <location>
        <begin position="66"/>
        <end position="90"/>
    </location>
</feature>
<dbReference type="EMBL" id="MTKT01000189">
    <property type="protein sequence ID" value="OWM91543.1"/>
    <property type="molecule type" value="Genomic_DNA"/>
</dbReference>
<comment type="caution">
    <text evidence="2">The sequence shown here is derived from an EMBL/GenBank/DDBJ whole genome shotgun (WGS) entry which is preliminary data.</text>
</comment>
<organism evidence="2 3">
    <name type="scientific">Punica granatum</name>
    <name type="common">Pomegranate</name>
    <dbReference type="NCBI Taxonomy" id="22663"/>
    <lineage>
        <taxon>Eukaryota</taxon>
        <taxon>Viridiplantae</taxon>
        <taxon>Streptophyta</taxon>
        <taxon>Embryophyta</taxon>
        <taxon>Tracheophyta</taxon>
        <taxon>Spermatophyta</taxon>
        <taxon>Magnoliopsida</taxon>
        <taxon>eudicotyledons</taxon>
        <taxon>Gunneridae</taxon>
        <taxon>Pentapetalae</taxon>
        <taxon>rosids</taxon>
        <taxon>malvids</taxon>
        <taxon>Myrtales</taxon>
        <taxon>Lythraceae</taxon>
        <taxon>Punica</taxon>
    </lineage>
</organism>
<proteinExistence type="predicted"/>
<feature type="region of interest" description="Disordered" evidence="1">
    <location>
        <begin position="1"/>
        <end position="34"/>
    </location>
</feature>
<dbReference type="Proteomes" id="UP000197138">
    <property type="component" value="Unassembled WGS sequence"/>
</dbReference>
<reference evidence="3" key="1">
    <citation type="journal article" date="2017" name="Plant J.">
        <title>The pomegranate (Punica granatum L.) genome and the genomics of punicalagin biosynthesis.</title>
        <authorList>
            <person name="Qin G."/>
            <person name="Xu C."/>
            <person name="Ming R."/>
            <person name="Tang H."/>
            <person name="Guyot R."/>
            <person name="Kramer E.M."/>
            <person name="Hu Y."/>
            <person name="Yi X."/>
            <person name="Qi Y."/>
            <person name="Xu X."/>
            <person name="Gao Z."/>
            <person name="Pan H."/>
            <person name="Jian J."/>
            <person name="Tian Y."/>
            <person name="Yue Z."/>
            <person name="Xu Y."/>
        </authorList>
    </citation>
    <scope>NUCLEOTIDE SEQUENCE [LARGE SCALE GENOMIC DNA]</scope>
    <source>
        <strain evidence="3">cv. Dabenzi</strain>
    </source>
</reference>
<feature type="compositionally biased region" description="Basic and acidic residues" evidence="1">
    <location>
        <begin position="1"/>
        <end position="14"/>
    </location>
</feature>
<protein>
    <submittedName>
        <fullName evidence="2">Uncharacterized protein</fullName>
    </submittedName>
</protein>
<evidence type="ECO:0000256" key="1">
    <source>
        <dbReference type="SAM" id="MobiDB-lite"/>
    </source>
</evidence>
<gene>
    <name evidence="2" type="ORF">CDL15_Pgr024867</name>
</gene>